<dbReference type="InParanoid" id="A0A3Q1FMA7"/>
<evidence type="ECO:0000256" key="4">
    <source>
        <dbReference type="ARBA" id="ARBA00011485"/>
    </source>
</evidence>
<reference evidence="11" key="1">
    <citation type="submission" date="2025-08" db="UniProtKB">
        <authorList>
            <consortium name="Ensembl"/>
        </authorList>
    </citation>
    <scope>IDENTIFICATION</scope>
</reference>
<dbReference type="PRINTS" id="PR01873">
    <property type="entry name" value="CYTCOXIDASE4"/>
</dbReference>
<dbReference type="GeneTree" id="ENSGT00390000002407"/>
<dbReference type="Proteomes" id="UP000257200">
    <property type="component" value="Unplaced"/>
</dbReference>
<dbReference type="InterPro" id="IPR004203">
    <property type="entry name" value="Cyt_c_oxidase_su4_fam"/>
</dbReference>
<evidence type="ECO:0000313" key="11">
    <source>
        <dbReference type="Ensembl" id="ENSAPOP00000017589.1"/>
    </source>
</evidence>
<dbReference type="UniPathway" id="UPA00705"/>
<reference evidence="11" key="2">
    <citation type="submission" date="2025-09" db="UniProtKB">
        <authorList>
            <consortium name="Ensembl"/>
        </authorList>
    </citation>
    <scope>IDENTIFICATION</scope>
</reference>
<evidence type="ECO:0000256" key="2">
    <source>
        <dbReference type="ARBA" id="ARBA00004673"/>
    </source>
</evidence>
<accession>A0A3Q1FMA7</accession>
<name>A0A3Q1FMA7_9TELE</name>
<dbReference type="GO" id="GO:0045277">
    <property type="term" value="C:respiratory chain complex IV"/>
    <property type="evidence" value="ECO:0007669"/>
    <property type="project" value="InterPro"/>
</dbReference>
<dbReference type="PANTHER" id="PTHR10707">
    <property type="entry name" value="CYTOCHROME C OXIDASE SUBUNIT IV"/>
    <property type="match status" value="1"/>
</dbReference>
<evidence type="ECO:0000256" key="8">
    <source>
        <dbReference type="ARBA" id="ARBA00023128"/>
    </source>
</evidence>
<feature type="transmembrane region" description="Helical" evidence="10">
    <location>
        <begin position="113"/>
        <end position="131"/>
    </location>
</feature>
<dbReference type="InterPro" id="IPR036639">
    <property type="entry name" value="Cyt_c_oxidase_su4_sf"/>
</dbReference>
<dbReference type="GO" id="GO:0006123">
    <property type="term" value="P:mitochondrial electron transport, cytochrome c to oxygen"/>
    <property type="evidence" value="ECO:0007669"/>
    <property type="project" value="InterPro"/>
</dbReference>
<keyword evidence="8 10" id="KW-0496">Mitochondrion</keyword>
<keyword evidence="6 10" id="KW-0999">Mitochondrion inner membrane</keyword>
<comment type="similarity">
    <text evidence="3 10">Belongs to the cytochrome c oxidase IV family.</text>
</comment>
<proteinExistence type="inferred from homology"/>
<dbReference type="CDD" id="cd00922">
    <property type="entry name" value="Cyt_c_Oxidase_IV"/>
    <property type="match status" value="1"/>
</dbReference>
<comment type="pathway">
    <text evidence="2 10">Energy metabolism; oxidative phosphorylation.</text>
</comment>
<protein>
    <recommendedName>
        <fullName evidence="10">Cytochrome c oxidase subunit 4</fullName>
    </recommendedName>
</protein>
<evidence type="ECO:0000256" key="3">
    <source>
        <dbReference type="ARBA" id="ARBA00008135"/>
    </source>
</evidence>
<evidence type="ECO:0000256" key="1">
    <source>
        <dbReference type="ARBA" id="ARBA00004434"/>
    </source>
</evidence>
<comment type="subcellular location">
    <subcellularLocation>
        <location evidence="1 10">Mitochondrion inner membrane</location>
        <topology evidence="1 10">Single-pass membrane protein</topology>
    </subcellularLocation>
</comment>
<dbReference type="PANTHER" id="PTHR10707:SF15">
    <property type="entry name" value="CYTOCHROME C OXIDASE SUBUNIT 4"/>
    <property type="match status" value="1"/>
</dbReference>
<dbReference type="Ensembl" id="ENSAPOT00000026898.1">
    <property type="protein sequence ID" value="ENSAPOP00000017589.1"/>
    <property type="gene ID" value="ENSAPOG00000020827.1"/>
</dbReference>
<evidence type="ECO:0000256" key="10">
    <source>
        <dbReference type="RuleBase" id="RU367145"/>
    </source>
</evidence>
<dbReference type="AlphaFoldDB" id="A0A3Q1FMA7"/>
<keyword evidence="9 10" id="KW-0472">Membrane</keyword>
<evidence type="ECO:0000313" key="12">
    <source>
        <dbReference type="Proteomes" id="UP000257200"/>
    </source>
</evidence>
<evidence type="ECO:0000256" key="9">
    <source>
        <dbReference type="ARBA" id="ARBA00023136"/>
    </source>
</evidence>
<keyword evidence="12" id="KW-1185">Reference proteome</keyword>
<dbReference type="InterPro" id="IPR013288">
    <property type="entry name" value="Cyt_c_oxidase_su4"/>
</dbReference>
<sequence>VPLCRLFPPRSKLGPLCLAASPITCSPRLFTCTSLVRLPPRLPPIQPPSHRPPVGSCSLLCGDKSLDEPGNRGPNSPFFPLFQDFCFLRSYVYRMSFRHTYPEMKRKSDEWKTVMGGIFLFLGFTGLVVWWQRIYVYPQAPRTFEDDWQAKQLQRILDMRINPIQGISSKWDYEKGQWK</sequence>
<comment type="function">
    <text evidence="10">Component of the cytochrome c oxidase, the last enzyme in the mitochondrial electron transport chain which drives oxidative phosphorylation.</text>
</comment>
<organism evidence="11 12">
    <name type="scientific">Acanthochromis polyacanthus</name>
    <name type="common">spiny chromis</name>
    <dbReference type="NCBI Taxonomy" id="80966"/>
    <lineage>
        <taxon>Eukaryota</taxon>
        <taxon>Metazoa</taxon>
        <taxon>Chordata</taxon>
        <taxon>Craniata</taxon>
        <taxon>Vertebrata</taxon>
        <taxon>Euteleostomi</taxon>
        <taxon>Actinopterygii</taxon>
        <taxon>Neopterygii</taxon>
        <taxon>Teleostei</taxon>
        <taxon>Neoteleostei</taxon>
        <taxon>Acanthomorphata</taxon>
        <taxon>Ovalentaria</taxon>
        <taxon>Pomacentridae</taxon>
        <taxon>Acanthochromis</taxon>
    </lineage>
</organism>
<evidence type="ECO:0000256" key="6">
    <source>
        <dbReference type="ARBA" id="ARBA00022792"/>
    </source>
</evidence>
<keyword evidence="5 10" id="KW-0812">Transmembrane</keyword>
<evidence type="ECO:0000256" key="7">
    <source>
        <dbReference type="ARBA" id="ARBA00022989"/>
    </source>
</evidence>
<dbReference type="FunFam" id="1.10.442.10:FF:000001">
    <property type="entry name" value="Cytochrome c oxidase subunit 4 isoform 1"/>
    <property type="match status" value="1"/>
</dbReference>
<dbReference type="STRING" id="80966.ENSAPOP00000017589"/>
<dbReference type="SUPFAM" id="SSF81406">
    <property type="entry name" value="Mitochondrial cytochrome c oxidase subunit IV"/>
    <property type="match status" value="1"/>
</dbReference>
<dbReference type="Gene3D" id="1.10.442.10">
    <property type="entry name" value="Cytochrome c oxidase subunit IV"/>
    <property type="match status" value="1"/>
</dbReference>
<keyword evidence="7 10" id="KW-1133">Transmembrane helix</keyword>
<comment type="subunit">
    <text evidence="4">Component of the cytochrome c oxidase (complex IV, CIV), a multisubunit enzyme composed of 14 subunits. The complex is composed of a catalytic core of 3 subunits MT-CO1, MT-CO2 and MT-CO3, encoded in the mitochondrial DNA, and 11 supernumerary subunits COX4I, COX5A, COX5B, COX6A, COX6B, COX6C, COX7A, COX7B, COX7C, COX8 and NDUFA4, which are encoded in the nuclear genome. The complex exists as a monomer or a dimer and forms supercomplexes (SCs) in the inner mitochondrial membrane with NADH-ubiquinone oxidoreductase (complex I, CI) and ubiquinol-cytochrome c oxidoreductase (cytochrome b-c1 complex, complex III, CIII), resulting in different assemblies (supercomplex SCI(1)III(2)IV(1) and megacomplex MCI(2)III(2)IV(2)).</text>
</comment>
<dbReference type="Pfam" id="PF02936">
    <property type="entry name" value="COX4"/>
    <property type="match status" value="1"/>
</dbReference>
<dbReference type="GO" id="GO:0005743">
    <property type="term" value="C:mitochondrial inner membrane"/>
    <property type="evidence" value="ECO:0007669"/>
    <property type="project" value="UniProtKB-SubCell"/>
</dbReference>
<evidence type="ECO:0000256" key="5">
    <source>
        <dbReference type="ARBA" id="ARBA00022692"/>
    </source>
</evidence>